<dbReference type="EMBL" id="OE003490">
    <property type="protein sequence ID" value="CAD7460207.1"/>
    <property type="molecule type" value="Genomic_DNA"/>
</dbReference>
<reference evidence="1" key="1">
    <citation type="submission" date="2020-11" db="EMBL/GenBank/DDBJ databases">
        <authorList>
            <person name="Tran Van P."/>
        </authorList>
    </citation>
    <scope>NUCLEOTIDE SEQUENCE</scope>
</reference>
<dbReference type="AlphaFoldDB" id="A0A7R9IKS1"/>
<accession>A0A7R9IKS1</accession>
<proteinExistence type="predicted"/>
<evidence type="ECO:0000313" key="1">
    <source>
        <dbReference type="EMBL" id="CAD7460207.1"/>
    </source>
</evidence>
<gene>
    <name evidence="1" type="ORF">TTEB3V08_LOCUS8144</name>
</gene>
<organism evidence="1">
    <name type="scientific">Timema tahoe</name>
    <dbReference type="NCBI Taxonomy" id="61484"/>
    <lineage>
        <taxon>Eukaryota</taxon>
        <taxon>Metazoa</taxon>
        <taxon>Ecdysozoa</taxon>
        <taxon>Arthropoda</taxon>
        <taxon>Hexapoda</taxon>
        <taxon>Insecta</taxon>
        <taxon>Pterygota</taxon>
        <taxon>Neoptera</taxon>
        <taxon>Polyneoptera</taxon>
        <taxon>Phasmatodea</taxon>
        <taxon>Timematodea</taxon>
        <taxon>Timematoidea</taxon>
        <taxon>Timematidae</taxon>
        <taxon>Timema</taxon>
    </lineage>
</organism>
<sequence>MFYSGPLVLSGRLGVRRAPGPRFLGHRAKLRLYFPSVALHHPRDKTQQLSAAALTTTSSVEQRSSVQEGRLDQHSKEDITRLVQEEQTFLRARVPFVDNFHRLSFVYLCGYRYVLAPTRLDGPSAELGLIASQKQVRLFATGPRGLSRRVHQVPVGAATRAQGTRFNSSAGTTWKSDRPFANYTIEADERLSRPGASKNIKHDKDMRSVSLTTHTLCSVCLLASRRGGPRGC</sequence>
<name>A0A7R9IKS1_9NEOP</name>
<protein>
    <submittedName>
        <fullName evidence="1">Uncharacterized protein</fullName>
    </submittedName>
</protein>